<sequence>MSRGEPGPRPSPRHAQSGQAAIETAIILPLFVFLILGILQLGMMHQARLMAKYAAYRAVRVGSLHHAHKDAMEQAGLAVLLPLISQDQGGGESIQPVTGAKNFQKKWNSEGVSTNQMPDAKLPYVAVTICGPTLQELPGGTRELDFDDPRVASSPYDEWLQSHRTKLRIQVTLNYRLPIPFANWVIHSIALQRELPMLMRMGKQQPPGQNLFGQEYADAANRGVYILPIRAAYTMRMQSNLYASALPQSNTCLTTNHL</sequence>
<proteinExistence type="predicted"/>
<keyword evidence="1" id="KW-0812">Transmembrane</keyword>
<dbReference type="STRING" id="394096.DB31_6863"/>
<comment type="caution">
    <text evidence="3">The sequence shown here is derived from an EMBL/GenBank/DDBJ whole genome shotgun (WGS) entry which is preliminary data.</text>
</comment>
<dbReference type="Pfam" id="PF07811">
    <property type="entry name" value="TadE"/>
    <property type="match status" value="1"/>
</dbReference>
<protein>
    <recommendedName>
        <fullName evidence="2">TadE-like domain-containing protein</fullName>
    </recommendedName>
</protein>
<evidence type="ECO:0000259" key="2">
    <source>
        <dbReference type="Pfam" id="PF07811"/>
    </source>
</evidence>
<keyword evidence="1" id="KW-1133">Transmembrane helix</keyword>
<accession>A0A085WMP8</accession>
<reference evidence="3 4" key="1">
    <citation type="submission" date="2014-04" db="EMBL/GenBank/DDBJ databases">
        <title>Genome assembly of Hyalangium minutum DSM 14724.</title>
        <authorList>
            <person name="Sharma G."/>
            <person name="Subramanian S."/>
        </authorList>
    </citation>
    <scope>NUCLEOTIDE SEQUENCE [LARGE SCALE GENOMIC DNA]</scope>
    <source>
        <strain evidence="3 4">DSM 14724</strain>
    </source>
</reference>
<organism evidence="3 4">
    <name type="scientific">Hyalangium minutum</name>
    <dbReference type="NCBI Taxonomy" id="394096"/>
    <lineage>
        <taxon>Bacteria</taxon>
        <taxon>Pseudomonadati</taxon>
        <taxon>Myxococcota</taxon>
        <taxon>Myxococcia</taxon>
        <taxon>Myxococcales</taxon>
        <taxon>Cystobacterineae</taxon>
        <taxon>Archangiaceae</taxon>
        <taxon>Hyalangium</taxon>
    </lineage>
</organism>
<name>A0A085WMP8_9BACT</name>
<dbReference type="PATRIC" id="fig|394096.3.peg.2907"/>
<feature type="transmembrane region" description="Helical" evidence="1">
    <location>
        <begin position="20"/>
        <end position="42"/>
    </location>
</feature>
<dbReference type="Proteomes" id="UP000028725">
    <property type="component" value="Unassembled WGS sequence"/>
</dbReference>
<keyword evidence="1" id="KW-0472">Membrane</keyword>
<evidence type="ECO:0000313" key="3">
    <source>
        <dbReference type="EMBL" id="KFE68961.1"/>
    </source>
</evidence>
<feature type="domain" description="TadE-like" evidence="2">
    <location>
        <begin position="18"/>
        <end position="60"/>
    </location>
</feature>
<dbReference type="EMBL" id="JMCB01000005">
    <property type="protein sequence ID" value="KFE68961.1"/>
    <property type="molecule type" value="Genomic_DNA"/>
</dbReference>
<dbReference type="InterPro" id="IPR012495">
    <property type="entry name" value="TadE-like_dom"/>
</dbReference>
<dbReference type="AlphaFoldDB" id="A0A085WMP8"/>
<evidence type="ECO:0000256" key="1">
    <source>
        <dbReference type="SAM" id="Phobius"/>
    </source>
</evidence>
<evidence type="ECO:0000313" key="4">
    <source>
        <dbReference type="Proteomes" id="UP000028725"/>
    </source>
</evidence>
<keyword evidence="4" id="KW-1185">Reference proteome</keyword>
<dbReference type="RefSeq" id="WP_044187591.1">
    <property type="nucleotide sequence ID" value="NZ_JMCB01000005.1"/>
</dbReference>
<gene>
    <name evidence="3" type="ORF">DB31_6863</name>
</gene>